<evidence type="ECO:0000256" key="4">
    <source>
        <dbReference type="SAM" id="MobiDB-lite"/>
    </source>
</evidence>
<evidence type="ECO:0000256" key="3">
    <source>
        <dbReference type="ARBA" id="ARBA00022679"/>
    </source>
</evidence>
<dbReference type="PANTHER" id="PTHR43179">
    <property type="entry name" value="RHAMNOSYLTRANSFERASE WBBL"/>
    <property type="match status" value="1"/>
</dbReference>
<dbReference type="SUPFAM" id="SSF53448">
    <property type="entry name" value="Nucleotide-diphospho-sugar transferases"/>
    <property type="match status" value="1"/>
</dbReference>
<feature type="domain" description="Glycosyltransferase 2-like" evidence="6">
    <location>
        <begin position="34"/>
        <end position="148"/>
    </location>
</feature>
<accession>A0A5M6J0K6</accession>
<evidence type="ECO:0000256" key="2">
    <source>
        <dbReference type="ARBA" id="ARBA00022676"/>
    </source>
</evidence>
<dbReference type="GO" id="GO:0016757">
    <property type="term" value="F:glycosyltransferase activity"/>
    <property type="evidence" value="ECO:0007669"/>
    <property type="project" value="UniProtKB-KW"/>
</dbReference>
<keyword evidence="8" id="KW-1185">Reference proteome</keyword>
<protein>
    <submittedName>
        <fullName evidence="7">Glycosyltransferase family 2 protein</fullName>
    </submittedName>
</protein>
<feature type="region of interest" description="Disordered" evidence="4">
    <location>
        <begin position="1"/>
        <end position="23"/>
    </location>
</feature>
<keyword evidence="5" id="KW-0472">Membrane</keyword>
<dbReference type="Proteomes" id="UP000325255">
    <property type="component" value="Unassembled WGS sequence"/>
</dbReference>
<evidence type="ECO:0000313" key="8">
    <source>
        <dbReference type="Proteomes" id="UP000325255"/>
    </source>
</evidence>
<keyword evidence="2" id="KW-0328">Glycosyltransferase</keyword>
<evidence type="ECO:0000259" key="6">
    <source>
        <dbReference type="Pfam" id="PF00535"/>
    </source>
</evidence>
<feature type="transmembrane region" description="Helical" evidence="5">
    <location>
        <begin position="278"/>
        <end position="304"/>
    </location>
</feature>
<comment type="similarity">
    <text evidence="1">Belongs to the glycosyltransferase 2 family.</text>
</comment>
<keyword evidence="3 7" id="KW-0808">Transferase</keyword>
<dbReference type="AlphaFoldDB" id="A0A5M6J0K6"/>
<dbReference type="Pfam" id="PF00535">
    <property type="entry name" value="Glycos_transf_2"/>
    <property type="match status" value="1"/>
</dbReference>
<evidence type="ECO:0000313" key="7">
    <source>
        <dbReference type="EMBL" id="KAA5614041.1"/>
    </source>
</evidence>
<dbReference type="PANTHER" id="PTHR43179:SF12">
    <property type="entry name" value="GALACTOFURANOSYLTRANSFERASE GLFT2"/>
    <property type="match status" value="1"/>
</dbReference>
<dbReference type="OrthoDB" id="9783791at2"/>
<keyword evidence="5" id="KW-0812">Transmembrane</keyword>
<name>A0A5M6J0K6_9PROT</name>
<organism evidence="7 8">
    <name type="scientific">Rhodovastum atsumiense</name>
    <dbReference type="NCBI Taxonomy" id="504468"/>
    <lineage>
        <taxon>Bacteria</taxon>
        <taxon>Pseudomonadati</taxon>
        <taxon>Pseudomonadota</taxon>
        <taxon>Alphaproteobacteria</taxon>
        <taxon>Acetobacterales</taxon>
        <taxon>Acetobacteraceae</taxon>
        <taxon>Rhodovastum</taxon>
    </lineage>
</organism>
<dbReference type="EMBL" id="VWPK01000003">
    <property type="protein sequence ID" value="KAA5614041.1"/>
    <property type="molecule type" value="Genomic_DNA"/>
</dbReference>
<feature type="compositionally biased region" description="Polar residues" evidence="4">
    <location>
        <begin position="1"/>
        <end position="12"/>
    </location>
</feature>
<dbReference type="InterPro" id="IPR029044">
    <property type="entry name" value="Nucleotide-diphossugar_trans"/>
</dbReference>
<comment type="caution">
    <text evidence="7">The sequence shown here is derived from an EMBL/GenBank/DDBJ whole genome shotgun (WGS) entry which is preliminary data.</text>
</comment>
<dbReference type="Gene3D" id="3.90.550.10">
    <property type="entry name" value="Spore Coat Polysaccharide Biosynthesis Protein SpsA, Chain A"/>
    <property type="match status" value="1"/>
</dbReference>
<dbReference type="InterPro" id="IPR001173">
    <property type="entry name" value="Glyco_trans_2-like"/>
</dbReference>
<evidence type="ECO:0000256" key="5">
    <source>
        <dbReference type="SAM" id="Phobius"/>
    </source>
</evidence>
<keyword evidence="5" id="KW-1133">Transmembrane helix</keyword>
<gene>
    <name evidence="7" type="ORF">F1189_02210</name>
</gene>
<evidence type="ECO:0000256" key="1">
    <source>
        <dbReference type="ARBA" id="ARBA00006739"/>
    </source>
</evidence>
<proteinExistence type="inferred from homology"/>
<reference evidence="7 8" key="1">
    <citation type="submission" date="2019-09" db="EMBL/GenBank/DDBJ databases">
        <title>Genome sequence of Rhodovastum atsumiense, a diverse member of the Acetobacteraceae family of non-sulfur purple photosynthetic bacteria.</title>
        <authorList>
            <person name="Meyer T."/>
            <person name="Kyndt J."/>
        </authorList>
    </citation>
    <scope>NUCLEOTIDE SEQUENCE [LARGE SCALE GENOMIC DNA]</scope>
    <source>
        <strain evidence="7 8">DSM 21279</strain>
    </source>
</reference>
<sequence>MPVPMTESQQIEPESGNGGGKGEVRIEMIPDVAVVVIGRNEGERLRKCLTSIPALSCRIYVDSASTDGSAQLARELGFDVVELATPPAFSAARARNVGLRRALELHPGIAYVQMIDGDCELSEGWLAHARGVLEANSRFAAVFGRRRERFPTATIYNRICDAEWDVPVGIVSSCGGDVMLRAGAVMDAKAYCEWLIAGEEPDLCLRLRGAGWLICRTPAEMTVHDIAISRFRQWWKRSARGGHAFAALIFRHRINADPGWLRDLASFLFWDAVALGSVIALLVGIVCASTMVALLAALLALLWGGQLLRMVHQRLVQGEPLLVATRWGGLIMLDKFAQLQGAAAFARSVFLGKLQGVSSYAYKE</sequence>